<feature type="transmembrane region" description="Helical" evidence="6">
    <location>
        <begin position="319"/>
        <end position="338"/>
    </location>
</feature>
<feature type="transmembrane region" description="Helical" evidence="6">
    <location>
        <begin position="520"/>
        <end position="538"/>
    </location>
</feature>
<dbReference type="GeneID" id="30927560"/>
<keyword evidence="3 6" id="KW-1133">Transmembrane helix</keyword>
<comment type="subcellular location">
    <subcellularLocation>
        <location evidence="1">Membrane</location>
        <topology evidence="1">Multi-pass membrane protein</topology>
    </subcellularLocation>
</comment>
<dbReference type="AlphaFoldDB" id="A0A1R4A745"/>
<evidence type="ECO:0000256" key="6">
    <source>
        <dbReference type="SAM" id="Phobius"/>
    </source>
</evidence>
<keyword evidence="5" id="KW-0175">Coiled coil</keyword>
<dbReference type="InterPro" id="IPR036259">
    <property type="entry name" value="MFS_trans_sf"/>
</dbReference>
<feature type="transmembrane region" description="Helical" evidence="6">
    <location>
        <begin position="80"/>
        <end position="98"/>
    </location>
</feature>
<keyword evidence="2 6" id="KW-0812">Transmembrane</keyword>
<evidence type="ECO:0000256" key="3">
    <source>
        <dbReference type="ARBA" id="ARBA00022989"/>
    </source>
</evidence>
<protein>
    <submittedName>
        <fullName evidence="8">DHA2 family major facilitator superfamily permease</fullName>
    </submittedName>
</protein>
<evidence type="ECO:0000259" key="7">
    <source>
        <dbReference type="PROSITE" id="PS50850"/>
    </source>
</evidence>
<feature type="transmembrane region" description="Helical" evidence="6">
    <location>
        <begin position="239"/>
        <end position="258"/>
    </location>
</feature>
<organism evidence="8 9">
    <name type="scientific">Cuniculiplasma divulgatum</name>
    <dbReference type="NCBI Taxonomy" id="1673428"/>
    <lineage>
        <taxon>Archaea</taxon>
        <taxon>Methanobacteriati</taxon>
        <taxon>Thermoplasmatota</taxon>
        <taxon>Thermoplasmata</taxon>
        <taxon>Thermoplasmatales</taxon>
        <taxon>Cuniculiplasmataceae</taxon>
        <taxon>Cuniculiplasma</taxon>
    </lineage>
</organism>
<feature type="transmembrane region" description="Helical" evidence="6">
    <location>
        <begin position="279"/>
        <end position="299"/>
    </location>
</feature>
<feature type="transmembrane region" description="Helical" evidence="6">
    <location>
        <begin position="350"/>
        <end position="368"/>
    </location>
</feature>
<keyword evidence="4 6" id="KW-0472">Membrane</keyword>
<keyword evidence="9" id="KW-1185">Reference proteome</keyword>
<evidence type="ECO:0000313" key="8">
    <source>
        <dbReference type="EMBL" id="SJK84793.1"/>
    </source>
</evidence>
<evidence type="ECO:0000313" key="9">
    <source>
        <dbReference type="Proteomes" id="UP000187822"/>
    </source>
</evidence>
<dbReference type="GO" id="GO:0005886">
    <property type="term" value="C:plasma membrane"/>
    <property type="evidence" value="ECO:0007669"/>
    <property type="project" value="TreeGrafter"/>
</dbReference>
<dbReference type="GO" id="GO:0022857">
    <property type="term" value="F:transmembrane transporter activity"/>
    <property type="evidence" value="ECO:0007669"/>
    <property type="project" value="InterPro"/>
</dbReference>
<feature type="transmembrane region" description="Helical" evidence="6">
    <location>
        <begin position="110"/>
        <end position="131"/>
    </location>
</feature>
<dbReference type="SUPFAM" id="SSF103473">
    <property type="entry name" value="MFS general substrate transporter"/>
    <property type="match status" value="1"/>
</dbReference>
<accession>A0A1R4A745</accession>
<dbReference type="KEGG" id="cdiv:CPM_0951"/>
<dbReference type="CDD" id="cd17321">
    <property type="entry name" value="MFS_MMR_MDR_like"/>
    <property type="match status" value="1"/>
</dbReference>
<feature type="transmembrane region" description="Helical" evidence="6">
    <location>
        <begin position="173"/>
        <end position="190"/>
    </location>
</feature>
<feature type="transmembrane region" description="Helical" evidence="6">
    <location>
        <begin position="210"/>
        <end position="227"/>
    </location>
</feature>
<dbReference type="Gene3D" id="1.20.1250.20">
    <property type="entry name" value="MFS general substrate transporter like domains"/>
    <property type="match status" value="1"/>
</dbReference>
<feature type="transmembrane region" description="Helical" evidence="6">
    <location>
        <begin position="423"/>
        <end position="443"/>
    </location>
</feature>
<feature type="domain" description="Major facilitator superfamily (MFS) profile" evidence="7">
    <location>
        <begin position="8"/>
        <end position="544"/>
    </location>
</feature>
<dbReference type="Proteomes" id="UP000187822">
    <property type="component" value="Chromosome I"/>
</dbReference>
<evidence type="ECO:0000256" key="1">
    <source>
        <dbReference type="ARBA" id="ARBA00004141"/>
    </source>
</evidence>
<dbReference type="OrthoDB" id="117970at2157"/>
<dbReference type="STRING" id="1673428.CPM_0951"/>
<dbReference type="PROSITE" id="PS50850">
    <property type="entry name" value="MFS"/>
    <property type="match status" value="1"/>
</dbReference>
<feature type="transmembrane region" description="Helical" evidence="6">
    <location>
        <begin position="46"/>
        <end position="68"/>
    </location>
</feature>
<evidence type="ECO:0000256" key="4">
    <source>
        <dbReference type="ARBA" id="ARBA00023136"/>
    </source>
</evidence>
<dbReference type="Gene3D" id="1.20.1720.10">
    <property type="entry name" value="Multidrug resistance protein D"/>
    <property type="match status" value="1"/>
</dbReference>
<evidence type="ECO:0000256" key="5">
    <source>
        <dbReference type="SAM" id="Coils"/>
    </source>
</evidence>
<feature type="transmembrane region" description="Helical" evidence="6">
    <location>
        <begin position="12"/>
        <end position="34"/>
    </location>
</feature>
<name>A0A1R4A745_9ARCH</name>
<gene>
    <name evidence="8" type="ORF">CPM_0951</name>
</gene>
<evidence type="ECO:0000256" key="2">
    <source>
        <dbReference type="ARBA" id="ARBA00022692"/>
    </source>
</evidence>
<dbReference type="PANTHER" id="PTHR23501">
    <property type="entry name" value="MAJOR FACILITATOR SUPERFAMILY"/>
    <property type="match status" value="1"/>
</dbReference>
<proteinExistence type="predicted"/>
<sequence length="571" mass="62281">MVEQKWIALSNTTLGQLVATINTSIIIVALPPVFRGIHLNPLLPDSFPYLLWIIMSYMIVVSVLLLTIGKLSDIFGRVRLFNLGFLIFTMGSILLYLTPNTGDIGALEIILFRIIQAVGGSFIMANSFALITDNFKESERGFAISINSLASVSGVSIGIVVGGVLSVIYWRDIFLLSVPLGIFGTAWSYLKLKETSPRKKQKIDVMGNVLMAAGLISLLIGVTYGITPYKQSTMGWTNPMVILSLIIGTLLIAFFILWEGKTESPMLNIHLFRNRTFAIGSFTAFISAMGMMGLLYMLTLLFQGVWLPLHGYSFSITPLWAGIYMLPLTVTMGIFGIIAGRLADRSGAKWLVIFGLLLSGVSLFILSFLSYNFLYYKMMILLILFGIGYAFFNSPNIASVMSTVPPQERGSASGTLNNMRNTGYVASMGIFFSILIAGISTTLPSAITSALNSAGASSLDKMVSNMPPTVAIFGSFLGINPIPSFIPNGINLPASTISIIEGNTWFSEVFSGPFMSSLDVVLFFASGITIIAALISILRKDRRYEDSLEAIERTKKESENNSNKLDNHGKL</sequence>
<dbReference type="EMBL" id="LT719092">
    <property type="protein sequence ID" value="SJK84793.1"/>
    <property type="molecule type" value="Genomic_DNA"/>
</dbReference>
<dbReference type="PANTHER" id="PTHR23501:SF5">
    <property type="entry name" value="TRANSPORT PROTEIN"/>
    <property type="match status" value="1"/>
</dbReference>
<dbReference type="Pfam" id="PF07690">
    <property type="entry name" value="MFS_1"/>
    <property type="match status" value="1"/>
</dbReference>
<feature type="coiled-coil region" evidence="5">
    <location>
        <begin position="541"/>
        <end position="568"/>
    </location>
</feature>
<feature type="transmembrane region" description="Helical" evidence="6">
    <location>
        <begin position="374"/>
        <end position="392"/>
    </location>
</feature>
<reference evidence="9" key="1">
    <citation type="submission" date="2016-06" db="EMBL/GenBank/DDBJ databases">
        <authorList>
            <person name="Toshchakov V.S."/>
        </authorList>
    </citation>
    <scope>NUCLEOTIDE SEQUENCE [LARGE SCALE GENOMIC DNA]</scope>
    <source>
        <strain>PM4 (JCM 30641</strain>
        <strain evidence="9">\VKM B-2940)</strain>
    </source>
</reference>
<dbReference type="InterPro" id="IPR020846">
    <property type="entry name" value="MFS_dom"/>
</dbReference>
<dbReference type="InterPro" id="IPR011701">
    <property type="entry name" value="MFS"/>
</dbReference>
<dbReference type="RefSeq" id="WP_021788750.1">
    <property type="nucleotide sequence ID" value="NZ_LT719092.1"/>
</dbReference>
<feature type="transmembrane region" description="Helical" evidence="6">
    <location>
        <begin position="143"/>
        <end position="167"/>
    </location>
</feature>